<sequence>MDLDDKEEEEEECDEWSSEKPVPVYYKSLSWDNFNSSSFRHQPMKTPFLTEAPLDCFESILDATGYITVKERPLVISLIQAILGLPSIYFTWDSKLKCFKSVRSLRISGVTASSIQPIIDSILTFGSHMKAIEFVAKQCQLNPR</sequence>
<dbReference type="EMBL" id="KV921944">
    <property type="protein sequence ID" value="ORE05475.1"/>
    <property type="molecule type" value="Genomic_DNA"/>
</dbReference>
<reference evidence="1" key="1">
    <citation type="journal article" date="2016" name="Proc. Natl. Acad. Sci. U.S.A.">
        <title>Lipid metabolic changes in an early divergent fungus govern the establishment of a mutualistic symbiosis with endobacteria.</title>
        <authorList>
            <person name="Lastovetsky O.A."/>
            <person name="Gaspar M.L."/>
            <person name="Mondo S.J."/>
            <person name="LaButti K.M."/>
            <person name="Sandor L."/>
            <person name="Grigoriev I.V."/>
            <person name="Henry S.A."/>
            <person name="Pawlowska T.E."/>
        </authorList>
    </citation>
    <scope>NUCLEOTIDE SEQUENCE [LARGE SCALE GENOMIC DNA]</scope>
    <source>
        <strain evidence="1">ATCC 52814</strain>
    </source>
</reference>
<proteinExistence type="predicted"/>
<evidence type="ECO:0000313" key="1">
    <source>
        <dbReference type="EMBL" id="ORE05475.1"/>
    </source>
</evidence>
<dbReference type="OrthoDB" id="775571at2759"/>
<name>A0A1X0R0B6_RHIZD</name>
<dbReference type="Proteomes" id="UP000242414">
    <property type="component" value="Unassembled WGS sequence"/>
</dbReference>
<gene>
    <name evidence="1" type="ORF">BCV72DRAFT_139668</name>
</gene>
<dbReference type="AlphaFoldDB" id="A0A1X0R0B6"/>
<accession>A0A1X0R0B6</accession>
<protein>
    <submittedName>
        <fullName evidence="1">Uncharacterized protein</fullName>
    </submittedName>
</protein>
<organism evidence="1">
    <name type="scientific">Rhizopus microsporus var. microsporus</name>
    <dbReference type="NCBI Taxonomy" id="86635"/>
    <lineage>
        <taxon>Eukaryota</taxon>
        <taxon>Fungi</taxon>
        <taxon>Fungi incertae sedis</taxon>
        <taxon>Mucoromycota</taxon>
        <taxon>Mucoromycotina</taxon>
        <taxon>Mucoromycetes</taxon>
        <taxon>Mucorales</taxon>
        <taxon>Mucorineae</taxon>
        <taxon>Rhizopodaceae</taxon>
        <taxon>Rhizopus</taxon>
    </lineage>
</organism>
<dbReference type="VEuPathDB" id="FungiDB:BCV72DRAFT_139668"/>